<accession>A0A9Q6EHQ2</accession>
<evidence type="ECO:0000313" key="1">
    <source>
        <dbReference type="EMBL" id="PHJ95077.1"/>
    </source>
</evidence>
<proteinExistence type="predicted"/>
<evidence type="ECO:0000313" key="2">
    <source>
        <dbReference type="Proteomes" id="UP000222310"/>
    </source>
</evidence>
<dbReference type="Proteomes" id="UP000222310">
    <property type="component" value="Unassembled WGS sequence"/>
</dbReference>
<organism evidence="1 2">
    <name type="scientific">Nostoc linckia z8</name>
    <dbReference type="NCBI Taxonomy" id="1628746"/>
    <lineage>
        <taxon>Bacteria</taxon>
        <taxon>Bacillati</taxon>
        <taxon>Cyanobacteriota</taxon>
        <taxon>Cyanophyceae</taxon>
        <taxon>Nostocales</taxon>
        <taxon>Nostocaceae</taxon>
        <taxon>Nostoc</taxon>
    </lineage>
</organism>
<name>A0A9Q6EHQ2_NOSLI</name>
<sequence length="84" mass="10100">MKNIELSYTSKNIDFYHLHQIISDLIEKNGTKSEFERFKFNLERLHNDYPPNSDRNLNQFSSKRNAEIFESYIGKQKVTLNMRN</sequence>
<reference evidence="1 2" key="1">
    <citation type="submission" date="2015-02" db="EMBL/GenBank/DDBJ databases">
        <title>Nostoc linckia genome annotation.</title>
        <authorList>
            <person name="Zhou Z."/>
        </authorList>
    </citation>
    <scope>NUCLEOTIDE SEQUENCE [LARGE SCALE GENOMIC DNA]</scope>
    <source>
        <strain evidence="2">z8</strain>
    </source>
</reference>
<dbReference type="EMBL" id="LAHD01000151">
    <property type="protein sequence ID" value="PHJ95077.1"/>
    <property type="molecule type" value="Genomic_DNA"/>
</dbReference>
<protein>
    <submittedName>
        <fullName evidence="1">Uncharacterized protein</fullName>
    </submittedName>
</protein>
<dbReference type="AlphaFoldDB" id="A0A9Q6EHQ2"/>
<comment type="caution">
    <text evidence="1">The sequence shown here is derived from an EMBL/GenBank/DDBJ whole genome shotgun (WGS) entry which is preliminary data.</text>
</comment>
<gene>
    <name evidence="1" type="ORF">VF08_32700</name>
</gene>